<dbReference type="Proteomes" id="UP000615234">
    <property type="component" value="Unassembled WGS sequence"/>
</dbReference>
<keyword evidence="3" id="KW-1185">Reference proteome</keyword>
<protein>
    <submittedName>
        <fullName evidence="2">Uncharacterized protein</fullName>
    </submittedName>
</protein>
<reference evidence="2 3" key="1">
    <citation type="submission" date="2020-08" db="EMBL/GenBank/DDBJ databases">
        <title>Genome public.</title>
        <authorList>
            <person name="Liu C."/>
            <person name="Sun Q."/>
        </authorList>
    </citation>
    <scope>NUCLEOTIDE SEQUENCE [LARGE SCALE GENOMIC DNA]</scope>
    <source>
        <strain evidence="2 3">NSJ-10</strain>
    </source>
</reference>
<evidence type="ECO:0000313" key="2">
    <source>
        <dbReference type="EMBL" id="MBC5662365.1"/>
    </source>
</evidence>
<accession>A0A8I0DTV4</accession>
<dbReference type="RefSeq" id="WP_117822610.1">
    <property type="nucleotide sequence ID" value="NZ_JACOOX010000003.1"/>
</dbReference>
<organism evidence="2 3">
    <name type="scientific">Coprococcus hominis</name>
    <name type="common">ex Liu et al. 2022</name>
    <dbReference type="NCBI Taxonomy" id="2763039"/>
    <lineage>
        <taxon>Bacteria</taxon>
        <taxon>Bacillati</taxon>
        <taxon>Bacillota</taxon>
        <taxon>Clostridia</taxon>
        <taxon>Lachnospirales</taxon>
        <taxon>Lachnospiraceae</taxon>
        <taxon>Coprococcus</taxon>
    </lineage>
</organism>
<sequence>MSQSKVDKRKYEKKNRAAIMKREKRKKILGWCIFGVLVGCILAATLGVKIYKAIPKYVEAEKLGAYVSQTWAEQGYGSYFENSSTATASDAEDTDSDTSEDTASEADASSETTTTAETDTTEAAE</sequence>
<dbReference type="EMBL" id="JACOOX010000003">
    <property type="protein sequence ID" value="MBC5662365.1"/>
    <property type="molecule type" value="Genomic_DNA"/>
</dbReference>
<comment type="caution">
    <text evidence="2">The sequence shown here is derived from an EMBL/GenBank/DDBJ whole genome shotgun (WGS) entry which is preliminary data.</text>
</comment>
<name>A0A8I0DTV4_9FIRM</name>
<proteinExistence type="predicted"/>
<evidence type="ECO:0000256" key="1">
    <source>
        <dbReference type="SAM" id="MobiDB-lite"/>
    </source>
</evidence>
<feature type="compositionally biased region" description="Acidic residues" evidence="1">
    <location>
        <begin position="90"/>
        <end position="104"/>
    </location>
</feature>
<gene>
    <name evidence="2" type="ORF">H8S09_05565</name>
</gene>
<evidence type="ECO:0000313" key="3">
    <source>
        <dbReference type="Proteomes" id="UP000615234"/>
    </source>
</evidence>
<dbReference type="AlphaFoldDB" id="A0A8I0DTV4"/>
<feature type="compositionally biased region" description="Low complexity" evidence="1">
    <location>
        <begin position="105"/>
        <end position="118"/>
    </location>
</feature>
<feature type="region of interest" description="Disordered" evidence="1">
    <location>
        <begin position="83"/>
        <end position="125"/>
    </location>
</feature>